<organism evidence="1 2">
    <name type="scientific">Durusdinium trenchii</name>
    <dbReference type="NCBI Taxonomy" id="1381693"/>
    <lineage>
        <taxon>Eukaryota</taxon>
        <taxon>Sar</taxon>
        <taxon>Alveolata</taxon>
        <taxon>Dinophyceae</taxon>
        <taxon>Suessiales</taxon>
        <taxon>Symbiodiniaceae</taxon>
        <taxon>Durusdinium</taxon>
    </lineage>
</organism>
<accession>A0ABP0JAB0</accession>
<comment type="caution">
    <text evidence="1">The sequence shown here is derived from an EMBL/GenBank/DDBJ whole genome shotgun (WGS) entry which is preliminary data.</text>
</comment>
<evidence type="ECO:0000313" key="1">
    <source>
        <dbReference type="EMBL" id="CAK9011124.1"/>
    </source>
</evidence>
<dbReference type="Proteomes" id="UP001642464">
    <property type="component" value="Unassembled WGS sequence"/>
</dbReference>
<evidence type="ECO:0000313" key="2">
    <source>
        <dbReference type="Proteomes" id="UP001642464"/>
    </source>
</evidence>
<keyword evidence="2" id="KW-1185">Reference proteome</keyword>
<reference evidence="1 2" key="1">
    <citation type="submission" date="2024-02" db="EMBL/GenBank/DDBJ databases">
        <authorList>
            <person name="Chen Y."/>
            <person name="Shah S."/>
            <person name="Dougan E. K."/>
            <person name="Thang M."/>
            <person name="Chan C."/>
        </authorList>
    </citation>
    <scope>NUCLEOTIDE SEQUENCE [LARGE SCALE GENOMIC DNA]</scope>
</reference>
<gene>
    <name evidence="1" type="ORF">SCF082_LOCUS10964</name>
</gene>
<protein>
    <submittedName>
        <fullName evidence="1">Uncharacterized protein</fullName>
    </submittedName>
</protein>
<sequence>MYMLLIGTVVPYAFVNVYKQKLKQVNLDMAWFWQSVWQVVRDLIFIPASWRPGPHPHPAARTRLRRLRLELVGIVDLLHENHSNTPNQILFCRASVGLVSCVSPLQCAF</sequence>
<name>A0ABP0JAB0_9DINO</name>
<dbReference type="EMBL" id="CAXAMM010006458">
    <property type="protein sequence ID" value="CAK9011124.1"/>
    <property type="molecule type" value="Genomic_DNA"/>
</dbReference>
<proteinExistence type="predicted"/>